<protein>
    <recommendedName>
        <fullName evidence="5">protein adenylyltransferase</fullName>
        <ecNumber evidence="5">2.7.7.108</ecNumber>
    </recommendedName>
</protein>
<evidence type="ECO:0000256" key="7">
    <source>
        <dbReference type="ARBA" id="ARBA00048696"/>
    </source>
</evidence>
<dbReference type="InterPro" id="IPR036597">
    <property type="entry name" value="Fido-like_dom_sf"/>
</dbReference>
<dbReference type="GO" id="GO:0051302">
    <property type="term" value="P:regulation of cell division"/>
    <property type="evidence" value="ECO:0007669"/>
    <property type="project" value="TreeGrafter"/>
</dbReference>
<feature type="compositionally biased region" description="Low complexity" evidence="8">
    <location>
        <begin position="237"/>
        <end position="252"/>
    </location>
</feature>
<dbReference type="PANTHER" id="PTHR39560">
    <property type="entry name" value="PROTEIN ADENYLYLTRANSFERASE FIC-RELATED"/>
    <property type="match status" value="1"/>
</dbReference>
<sequence>MRGWNDYFWPGTTVLINKRGLADQTQLDQFEYFRAAVREQEIRSGTVPIDRTFDARHLQALHAHLFVDVYEWAGQYREVEMSKGRLPFATPDRIGSYLADTAHIIATTAWPELDRAAFVEQSAKVYAYVNTAHCFREGNGRAGKLFISQMAEMTRYDIDYAKIDRALWNQQSEFSRPDLGQYTPHHHELVPVFDRITIARPGLPPADPRFESARQAAKFARRDHPTHPRDATRSRGTTSPGASDPPAAGRPPGSRPGRDTDDYGR</sequence>
<evidence type="ECO:0000259" key="9">
    <source>
        <dbReference type="PROSITE" id="PS51459"/>
    </source>
</evidence>
<keyword evidence="3" id="KW-0547">Nucleotide-binding</keyword>
<dbReference type="PROSITE" id="PS51459">
    <property type="entry name" value="FIDO"/>
    <property type="match status" value="1"/>
</dbReference>
<dbReference type="Pfam" id="PF02661">
    <property type="entry name" value="Fic"/>
    <property type="match status" value="1"/>
</dbReference>
<dbReference type="PANTHER" id="PTHR39560:SF1">
    <property type="entry name" value="PROTEIN ADENYLYLTRANSFERASE FIC-RELATED"/>
    <property type="match status" value="1"/>
</dbReference>
<evidence type="ECO:0000256" key="8">
    <source>
        <dbReference type="SAM" id="MobiDB-lite"/>
    </source>
</evidence>
<dbReference type="OrthoDB" id="9813719at2"/>
<keyword evidence="4" id="KW-0067">ATP-binding</keyword>
<dbReference type="AlphaFoldDB" id="A0A318RLK8"/>
<dbReference type="EC" id="2.7.7.108" evidence="5"/>
<gene>
    <name evidence="10" type="ORF">DFR67_12613</name>
</gene>
<evidence type="ECO:0000256" key="5">
    <source>
        <dbReference type="ARBA" id="ARBA00034531"/>
    </source>
</evidence>
<evidence type="ECO:0000256" key="1">
    <source>
        <dbReference type="ARBA" id="ARBA00022679"/>
    </source>
</evidence>
<name>A0A318RLK8_WILLI</name>
<comment type="catalytic activity">
    <reaction evidence="6">
        <text>L-threonyl-[protein] + ATP = 3-O-(5'-adenylyl)-L-threonyl-[protein] + diphosphate</text>
        <dbReference type="Rhea" id="RHEA:54292"/>
        <dbReference type="Rhea" id="RHEA-COMP:11060"/>
        <dbReference type="Rhea" id="RHEA-COMP:13847"/>
        <dbReference type="ChEBI" id="CHEBI:30013"/>
        <dbReference type="ChEBI" id="CHEBI:30616"/>
        <dbReference type="ChEBI" id="CHEBI:33019"/>
        <dbReference type="ChEBI" id="CHEBI:138113"/>
        <dbReference type="EC" id="2.7.7.108"/>
    </reaction>
</comment>
<comment type="catalytic activity">
    <reaction evidence="7">
        <text>L-tyrosyl-[protein] + ATP = O-(5'-adenylyl)-L-tyrosyl-[protein] + diphosphate</text>
        <dbReference type="Rhea" id="RHEA:54288"/>
        <dbReference type="Rhea" id="RHEA-COMP:10136"/>
        <dbReference type="Rhea" id="RHEA-COMP:13846"/>
        <dbReference type="ChEBI" id="CHEBI:30616"/>
        <dbReference type="ChEBI" id="CHEBI:33019"/>
        <dbReference type="ChEBI" id="CHEBI:46858"/>
        <dbReference type="ChEBI" id="CHEBI:83624"/>
        <dbReference type="EC" id="2.7.7.108"/>
    </reaction>
</comment>
<keyword evidence="11" id="KW-1185">Reference proteome</keyword>
<evidence type="ECO:0000256" key="3">
    <source>
        <dbReference type="ARBA" id="ARBA00022741"/>
    </source>
</evidence>
<evidence type="ECO:0000256" key="6">
    <source>
        <dbReference type="ARBA" id="ARBA00047939"/>
    </source>
</evidence>
<dbReference type="GO" id="GO:0070733">
    <property type="term" value="F:AMPylase activity"/>
    <property type="evidence" value="ECO:0007669"/>
    <property type="project" value="UniProtKB-EC"/>
</dbReference>
<proteinExistence type="predicted"/>
<comment type="caution">
    <text evidence="10">The sequence shown here is derived from an EMBL/GenBank/DDBJ whole genome shotgun (WGS) entry which is preliminary data.</text>
</comment>
<dbReference type="Gene3D" id="1.10.3290.10">
    <property type="entry name" value="Fido-like domain"/>
    <property type="match status" value="1"/>
</dbReference>
<dbReference type="EMBL" id="QJSP01000026">
    <property type="protein sequence ID" value="PYE12005.1"/>
    <property type="molecule type" value="Genomic_DNA"/>
</dbReference>
<keyword evidence="2" id="KW-0548">Nucleotidyltransferase</keyword>
<organism evidence="10 11">
    <name type="scientific">Williamsia limnetica</name>
    <dbReference type="NCBI Taxonomy" id="882452"/>
    <lineage>
        <taxon>Bacteria</taxon>
        <taxon>Bacillati</taxon>
        <taxon>Actinomycetota</taxon>
        <taxon>Actinomycetes</taxon>
        <taxon>Mycobacteriales</taxon>
        <taxon>Nocardiaceae</taxon>
        <taxon>Williamsia</taxon>
    </lineage>
</organism>
<dbReference type="Proteomes" id="UP000247591">
    <property type="component" value="Unassembled WGS sequence"/>
</dbReference>
<evidence type="ECO:0000256" key="2">
    <source>
        <dbReference type="ARBA" id="ARBA00022695"/>
    </source>
</evidence>
<evidence type="ECO:0000313" key="10">
    <source>
        <dbReference type="EMBL" id="PYE12005.1"/>
    </source>
</evidence>
<feature type="compositionally biased region" description="Basic and acidic residues" evidence="8">
    <location>
        <begin position="256"/>
        <end position="265"/>
    </location>
</feature>
<accession>A0A318RLK8</accession>
<reference evidence="10 11" key="1">
    <citation type="submission" date="2018-06" db="EMBL/GenBank/DDBJ databases">
        <title>Genomic Encyclopedia of Type Strains, Phase IV (KMG-IV): sequencing the most valuable type-strain genomes for metagenomic binning, comparative biology and taxonomic classification.</title>
        <authorList>
            <person name="Goeker M."/>
        </authorList>
    </citation>
    <scope>NUCLEOTIDE SEQUENCE [LARGE SCALE GENOMIC DNA]</scope>
    <source>
        <strain evidence="10 11">DSM 45521</strain>
    </source>
</reference>
<evidence type="ECO:0000313" key="11">
    <source>
        <dbReference type="Proteomes" id="UP000247591"/>
    </source>
</evidence>
<keyword evidence="1" id="KW-0808">Transferase</keyword>
<dbReference type="SUPFAM" id="SSF140931">
    <property type="entry name" value="Fic-like"/>
    <property type="match status" value="1"/>
</dbReference>
<dbReference type="InterPro" id="IPR003812">
    <property type="entry name" value="Fido"/>
</dbReference>
<evidence type="ECO:0000256" key="4">
    <source>
        <dbReference type="ARBA" id="ARBA00022840"/>
    </source>
</evidence>
<dbReference type="RefSeq" id="WP_158540057.1">
    <property type="nucleotide sequence ID" value="NZ_QJSP01000026.1"/>
</dbReference>
<feature type="domain" description="Fido" evidence="9">
    <location>
        <begin position="53"/>
        <end position="195"/>
    </location>
</feature>
<feature type="compositionally biased region" description="Basic and acidic residues" evidence="8">
    <location>
        <begin position="220"/>
        <end position="233"/>
    </location>
</feature>
<feature type="region of interest" description="Disordered" evidence="8">
    <location>
        <begin position="203"/>
        <end position="265"/>
    </location>
</feature>
<dbReference type="GO" id="GO:0005524">
    <property type="term" value="F:ATP binding"/>
    <property type="evidence" value="ECO:0007669"/>
    <property type="project" value="UniProtKB-KW"/>
</dbReference>